<dbReference type="GO" id="GO:0006605">
    <property type="term" value="P:protein targeting"/>
    <property type="evidence" value="ECO:0007669"/>
    <property type="project" value="InterPro"/>
</dbReference>
<dbReference type="SUPFAM" id="SSF52540">
    <property type="entry name" value="P-loop containing nucleoside triphosphate hydrolases"/>
    <property type="match status" value="1"/>
</dbReference>
<keyword evidence="1" id="KW-0813">Transport</keyword>
<dbReference type="InterPro" id="IPR000185">
    <property type="entry name" value="SecA"/>
</dbReference>
<reference evidence="4" key="1">
    <citation type="submission" date="2021-02" db="EMBL/GenBank/DDBJ databases">
        <authorList>
            <person name="Nowell W R."/>
        </authorList>
    </citation>
    <scope>NUCLEOTIDE SEQUENCE</scope>
</reference>
<dbReference type="GO" id="GO:0005524">
    <property type="term" value="F:ATP binding"/>
    <property type="evidence" value="ECO:0007669"/>
    <property type="project" value="InterPro"/>
</dbReference>
<feature type="non-terminal residue" evidence="4">
    <location>
        <position position="1"/>
    </location>
</feature>
<protein>
    <recommendedName>
        <fullName evidence="3">SecA family profile domain-containing protein</fullName>
    </recommendedName>
</protein>
<dbReference type="InterPro" id="IPR014018">
    <property type="entry name" value="SecA_motor_DEAD"/>
</dbReference>
<dbReference type="Pfam" id="PF07517">
    <property type="entry name" value="SecA_DEAD"/>
    <property type="match status" value="1"/>
</dbReference>
<dbReference type="PANTHER" id="PTHR30612">
    <property type="entry name" value="SECA INNER MEMBRANE COMPONENT OF SEC PROTEIN SECRETION SYSTEM"/>
    <property type="match status" value="1"/>
</dbReference>
<comment type="caution">
    <text evidence="4">The sequence shown here is derived from an EMBL/GenBank/DDBJ whole genome shotgun (WGS) entry which is preliminary data.</text>
</comment>
<sequence>KLTIFAFIFNKKNLLAQVSTGEGKSLIIATIMIIKCLLGEKGDIITSSSVLAERDANENEKLYNLFDISVSHNSSEDISQRQIAYEKQIVYGDVSSFQRDYLLDHFLW</sequence>
<dbReference type="Proteomes" id="UP000681722">
    <property type="component" value="Unassembled WGS sequence"/>
</dbReference>
<dbReference type="GO" id="GO:0006886">
    <property type="term" value="P:intracellular protein transport"/>
    <property type="evidence" value="ECO:0007669"/>
    <property type="project" value="InterPro"/>
</dbReference>
<evidence type="ECO:0000256" key="1">
    <source>
        <dbReference type="ARBA" id="ARBA00022927"/>
    </source>
</evidence>
<dbReference type="InterPro" id="IPR027417">
    <property type="entry name" value="P-loop_NTPase"/>
</dbReference>
<dbReference type="PROSITE" id="PS51196">
    <property type="entry name" value="SECA_MOTOR_DEAD"/>
    <property type="match status" value="1"/>
</dbReference>
<dbReference type="EMBL" id="CAJOBC010164672">
    <property type="protein sequence ID" value="CAF4706127.1"/>
    <property type="molecule type" value="Genomic_DNA"/>
</dbReference>
<organism evidence="4 5">
    <name type="scientific">Didymodactylos carnosus</name>
    <dbReference type="NCBI Taxonomy" id="1234261"/>
    <lineage>
        <taxon>Eukaryota</taxon>
        <taxon>Metazoa</taxon>
        <taxon>Spiralia</taxon>
        <taxon>Gnathifera</taxon>
        <taxon>Rotifera</taxon>
        <taxon>Eurotatoria</taxon>
        <taxon>Bdelloidea</taxon>
        <taxon>Philodinida</taxon>
        <taxon>Philodinidae</taxon>
        <taxon>Didymodactylos</taxon>
    </lineage>
</organism>
<keyword evidence="2" id="KW-0811">Translocation</keyword>
<gene>
    <name evidence="4" type="ORF">SRO942_LOCUS51495</name>
</gene>
<feature type="non-terminal residue" evidence="4">
    <location>
        <position position="108"/>
    </location>
</feature>
<accession>A0A8S3AGW5</accession>
<dbReference type="PANTHER" id="PTHR30612:SF0">
    <property type="entry name" value="CHLOROPLAST PROTEIN-TRANSPORTING ATPASE"/>
    <property type="match status" value="1"/>
</dbReference>
<dbReference type="GO" id="GO:0017038">
    <property type="term" value="P:protein import"/>
    <property type="evidence" value="ECO:0007669"/>
    <property type="project" value="InterPro"/>
</dbReference>
<proteinExistence type="predicted"/>
<dbReference type="Gene3D" id="3.40.50.300">
    <property type="entry name" value="P-loop containing nucleotide triphosphate hydrolases"/>
    <property type="match status" value="1"/>
</dbReference>
<evidence type="ECO:0000313" key="5">
    <source>
        <dbReference type="Proteomes" id="UP000681722"/>
    </source>
</evidence>
<dbReference type="GO" id="GO:0016020">
    <property type="term" value="C:membrane"/>
    <property type="evidence" value="ECO:0007669"/>
    <property type="project" value="InterPro"/>
</dbReference>
<dbReference type="AlphaFoldDB" id="A0A8S3AGW5"/>
<name>A0A8S3AGW5_9BILA</name>
<keyword evidence="1" id="KW-0653">Protein transport</keyword>
<dbReference type="InterPro" id="IPR011115">
    <property type="entry name" value="SecA_DEAD"/>
</dbReference>
<feature type="domain" description="SecA family profile" evidence="3">
    <location>
        <begin position="1"/>
        <end position="108"/>
    </location>
</feature>
<evidence type="ECO:0000313" key="4">
    <source>
        <dbReference type="EMBL" id="CAF4706127.1"/>
    </source>
</evidence>
<evidence type="ECO:0000256" key="2">
    <source>
        <dbReference type="ARBA" id="ARBA00023010"/>
    </source>
</evidence>
<evidence type="ECO:0000259" key="3">
    <source>
        <dbReference type="PROSITE" id="PS51196"/>
    </source>
</evidence>
<dbReference type="OrthoDB" id="7553586at2759"/>